<dbReference type="SUPFAM" id="SSF48150">
    <property type="entry name" value="DNA-glycosylase"/>
    <property type="match status" value="1"/>
</dbReference>
<dbReference type="InterPro" id="IPR011257">
    <property type="entry name" value="DNA_glycosylase"/>
</dbReference>
<proteinExistence type="predicted"/>
<evidence type="ECO:0000313" key="2">
    <source>
        <dbReference type="Proteomes" id="UP000244906"/>
    </source>
</evidence>
<protein>
    <submittedName>
        <fullName evidence="1">3-methyladenine DNA glycosylase</fullName>
    </submittedName>
</protein>
<dbReference type="Pfam" id="PF03352">
    <property type="entry name" value="Adenine_glyco"/>
    <property type="match status" value="1"/>
</dbReference>
<dbReference type="GO" id="GO:0006284">
    <property type="term" value="P:base-excision repair"/>
    <property type="evidence" value="ECO:0007669"/>
    <property type="project" value="InterPro"/>
</dbReference>
<dbReference type="InterPro" id="IPR052891">
    <property type="entry name" value="DNA-3mA_glycosylase"/>
</dbReference>
<gene>
    <name evidence="1" type="ORF">DC094_20905</name>
</gene>
<dbReference type="PANTHER" id="PTHR30037">
    <property type="entry name" value="DNA-3-METHYLADENINE GLYCOSYLASE 1"/>
    <property type="match status" value="1"/>
</dbReference>
<dbReference type="EMBL" id="QDDL01000015">
    <property type="protein sequence ID" value="PVZ63545.1"/>
    <property type="molecule type" value="Genomic_DNA"/>
</dbReference>
<dbReference type="InterPro" id="IPR005019">
    <property type="entry name" value="Adenine_glyco"/>
</dbReference>
<organism evidence="1 2">
    <name type="scientific">Pelagibaculum spongiae</name>
    <dbReference type="NCBI Taxonomy" id="2080658"/>
    <lineage>
        <taxon>Bacteria</taxon>
        <taxon>Pseudomonadati</taxon>
        <taxon>Pseudomonadota</taxon>
        <taxon>Gammaproteobacteria</taxon>
        <taxon>Oceanospirillales</taxon>
        <taxon>Pelagibaculum</taxon>
    </lineage>
</organism>
<dbReference type="PANTHER" id="PTHR30037:SF3">
    <property type="entry name" value="BLR0857 PROTEIN"/>
    <property type="match status" value="1"/>
</dbReference>
<sequence>MTTSQEKHPSFANIYQLASTRKGGDAILESLLGHPASNQDLAKLSDDRYLAEFTRKVFQSGFVWRVVDNKWHNFETAFFGFDIEKILLMPDEMLEKKATDPSIIRHLKKVFSIRDNASMIEKAQEKSSSFGEFVANWPESDITGLWLYLKKHGARLGGNTGPYALRALGKDTFLLTRDVEAFLRDRDIIQGSATSQKSLKSTQLFFNNLARESSRSLTELSQIVAFSYGENKLT</sequence>
<keyword evidence="2" id="KW-1185">Reference proteome</keyword>
<dbReference type="Gene3D" id="1.10.340.30">
    <property type="entry name" value="Hypothetical protein, domain 2"/>
    <property type="match status" value="1"/>
</dbReference>
<accession>A0A2V1GV07</accession>
<comment type="caution">
    <text evidence="1">The sequence shown here is derived from an EMBL/GenBank/DDBJ whole genome shotgun (WGS) entry which is preliminary data.</text>
</comment>
<dbReference type="AlphaFoldDB" id="A0A2V1GV07"/>
<name>A0A2V1GV07_9GAMM</name>
<dbReference type="Proteomes" id="UP000244906">
    <property type="component" value="Unassembled WGS sequence"/>
</dbReference>
<dbReference type="GO" id="GO:0008725">
    <property type="term" value="F:DNA-3-methyladenine glycosylase activity"/>
    <property type="evidence" value="ECO:0007669"/>
    <property type="project" value="InterPro"/>
</dbReference>
<evidence type="ECO:0000313" key="1">
    <source>
        <dbReference type="EMBL" id="PVZ63545.1"/>
    </source>
</evidence>
<dbReference type="OrthoDB" id="9795156at2"/>
<reference evidence="1 2" key="1">
    <citation type="submission" date="2018-04" db="EMBL/GenBank/DDBJ databases">
        <title>Thalassorhabdus spongiae gen. nov., sp. nov., isolated from a marine sponge in South-West Iceland.</title>
        <authorList>
            <person name="Knobloch S."/>
            <person name="Daussin A."/>
            <person name="Johannsson R."/>
            <person name="Marteinsson V.T."/>
        </authorList>
    </citation>
    <scope>NUCLEOTIDE SEQUENCE [LARGE SCALE GENOMIC DNA]</scope>
    <source>
        <strain evidence="1 2">Hp12</strain>
    </source>
</reference>